<protein>
    <recommendedName>
        <fullName evidence="5">Chloramphenicol phosphotransferase</fullName>
    </recommendedName>
</protein>
<reference evidence="4" key="1">
    <citation type="journal article" date="2017" name="Proc. Natl. Acad. Sci. U.S.A.">
        <title>Simulation of Deepwater Horizon oil plume reveals substrate specialization within a complex community of hydrocarbon-degraders.</title>
        <authorList>
            <person name="Hu P."/>
            <person name="Dubinsky E.A."/>
            <person name="Probst A.J."/>
            <person name="Wang J."/>
            <person name="Sieber C.M.K."/>
            <person name="Tom L.M."/>
            <person name="Gardinali P."/>
            <person name="Banfield J.F."/>
            <person name="Atlas R.M."/>
            <person name="Andersen G.L."/>
        </authorList>
    </citation>
    <scope>NUCLEOTIDE SEQUENCE [LARGE SCALE GENOMIC DNA]</scope>
</reference>
<evidence type="ECO:0000313" key="3">
    <source>
        <dbReference type="EMBL" id="OUR96797.1"/>
    </source>
</evidence>
<dbReference type="GO" id="GO:0016740">
    <property type="term" value="F:transferase activity"/>
    <property type="evidence" value="ECO:0007669"/>
    <property type="project" value="InterPro"/>
</dbReference>
<dbReference type="InterPro" id="IPR012853">
    <property type="entry name" value="CPT"/>
</dbReference>
<evidence type="ECO:0008006" key="5">
    <source>
        <dbReference type="Google" id="ProtNLM"/>
    </source>
</evidence>
<accession>A0A1Y5F7B0</accession>
<dbReference type="Proteomes" id="UP000196531">
    <property type="component" value="Unassembled WGS sequence"/>
</dbReference>
<evidence type="ECO:0000313" key="4">
    <source>
        <dbReference type="Proteomes" id="UP000196531"/>
    </source>
</evidence>
<dbReference type="AlphaFoldDB" id="A0A1Y5F7B0"/>
<dbReference type="PIRSF" id="PIRSF007531">
    <property type="entry name" value="CPT"/>
    <property type="match status" value="1"/>
</dbReference>
<feature type="binding site" evidence="2">
    <location>
        <begin position="9"/>
        <end position="16"/>
    </location>
    <ligand>
        <name>ATP</name>
        <dbReference type="ChEBI" id="CHEBI:30616"/>
    </ligand>
</feature>
<organism evidence="3 4">
    <name type="scientific">Halobacteriovorax marinus</name>
    <dbReference type="NCBI Taxonomy" id="97084"/>
    <lineage>
        <taxon>Bacteria</taxon>
        <taxon>Pseudomonadati</taxon>
        <taxon>Bdellovibrionota</taxon>
        <taxon>Bacteriovoracia</taxon>
        <taxon>Bacteriovoracales</taxon>
        <taxon>Halobacteriovoraceae</taxon>
        <taxon>Halobacteriovorax</taxon>
    </lineage>
</organism>
<dbReference type="Pfam" id="PF07931">
    <property type="entry name" value="CPT"/>
    <property type="match status" value="1"/>
</dbReference>
<evidence type="ECO:0000256" key="2">
    <source>
        <dbReference type="PIRSR" id="PIRSR007531-2"/>
    </source>
</evidence>
<comment type="caution">
    <text evidence="3">The sequence shown here is derived from an EMBL/GenBank/DDBJ whole genome shotgun (WGS) entry which is preliminary data.</text>
</comment>
<dbReference type="InterPro" id="IPR027417">
    <property type="entry name" value="P-loop_NTPase"/>
</dbReference>
<feature type="active site" evidence="1">
    <location>
        <position position="37"/>
    </location>
</feature>
<dbReference type="GO" id="GO:0005524">
    <property type="term" value="F:ATP binding"/>
    <property type="evidence" value="ECO:0007669"/>
    <property type="project" value="InterPro"/>
</dbReference>
<dbReference type="SUPFAM" id="SSF52540">
    <property type="entry name" value="P-loop containing nucleoside triphosphate hydrolases"/>
    <property type="match status" value="1"/>
</dbReference>
<proteinExistence type="predicted"/>
<evidence type="ECO:0000256" key="1">
    <source>
        <dbReference type="PIRSR" id="PIRSR007531-1"/>
    </source>
</evidence>
<name>A0A1Y5F7B0_9BACT</name>
<gene>
    <name evidence="3" type="ORF">A9Q84_10680</name>
</gene>
<sequence length="173" mass="19878">MSKIIILNGTSSSGKSSIARELHKKLLKPAWVYLEWDTFINMLPQDHIESREDFLEMVPGVLSGFHSTIRAFADSGVNCIVDHVFQDEDIYFDISKKLKDHEVFFIGLHCPIDILEKRETNRGDRTIGTAERQINKVHRNVSYNLELDSHSLSIDECVKKVILLSSKIENFFI</sequence>
<dbReference type="Gene3D" id="3.40.50.300">
    <property type="entry name" value="P-loop containing nucleotide triphosphate hydrolases"/>
    <property type="match status" value="1"/>
</dbReference>
<dbReference type="EMBL" id="MAAO01000006">
    <property type="protein sequence ID" value="OUR96797.1"/>
    <property type="molecule type" value="Genomic_DNA"/>
</dbReference>